<dbReference type="RefSeq" id="WP_139632018.1">
    <property type="nucleotide sequence ID" value="NZ_CP045572.1"/>
</dbReference>
<dbReference type="InterPro" id="IPR039536">
    <property type="entry name" value="TetR_C_Proteobacteria"/>
</dbReference>
<keyword evidence="5" id="KW-1185">Reference proteome</keyword>
<keyword evidence="1" id="KW-0805">Transcription regulation</keyword>
<dbReference type="OrthoDB" id="3472897at2"/>
<dbReference type="SUPFAM" id="SSF46689">
    <property type="entry name" value="Homeodomain-like"/>
    <property type="match status" value="1"/>
</dbReference>
<dbReference type="Gene3D" id="1.10.357.10">
    <property type="entry name" value="Tetracycline Repressor, domain 2"/>
    <property type="match status" value="1"/>
</dbReference>
<proteinExistence type="predicted"/>
<dbReference type="InterPro" id="IPR036271">
    <property type="entry name" value="Tet_transcr_reg_TetR-rel_C_sf"/>
</dbReference>
<evidence type="ECO:0000256" key="1">
    <source>
        <dbReference type="ARBA" id="ARBA00023015"/>
    </source>
</evidence>
<keyword evidence="3" id="KW-0804">Transcription</keyword>
<protein>
    <submittedName>
        <fullName evidence="4">TetR family transcriptional regulator</fullName>
    </submittedName>
</protein>
<accession>A0A5C4WEK2</accession>
<evidence type="ECO:0000256" key="3">
    <source>
        <dbReference type="ARBA" id="ARBA00023163"/>
    </source>
</evidence>
<dbReference type="SUPFAM" id="SSF48498">
    <property type="entry name" value="Tetracyclin repressor-like, C-terminal domain"/>
    <property type="match status" value="1"/>
</dbReference>
<accession>A0A5P9YZU1</accession>
<evidence type="ECO:0000313" key="5">
    <source>
        <dbReference type="Proteomes" id="UP000312512"/>
    </source>
</evidence>
<comment type="caution">
    <text evidence="4">The sequence shown here is derived from an EMBL/GenBank/DDBJ whole genome shotgun (WGS) entry which is preliminary data.</text>
</comment>
<dbReference type="InterPro" id="IPR050109">
    <property type="entry name" value="HTH-type_TetR-like_transc_reg"/>
</dbReference>
<dbReference type="EMBL" id="VDLX02000007">
    <property type="protein sequence ID" value="KAB8193463.1"/>
    <property type="molecule type" value="Genomic_DNA"/>
</dbReference>
<dbReference type="InterPro" id="IPR009057">
    <property type="entry name" value="Homeodomain-like_sf"/>
</dbReference>
<sequence>MGARDVILDAAATVMAERGLANVTTRQIAQAAGFTEAALYKHFANKADLLVAVMRERSPGFSQLARALDGRAGTGTLVDNLTAVARAAIAFYGEGFPMLASMFADPATLAAHKEELRQQGAGPHKANEAVAAYLRAEQELGRLRAEADVRAAAGLLLGACFQYAFLSHMSPSGDRDDGEAAASFARTLLQELAS</sequence>
<evidence type="ECO:0000313" key="4">
    <source>
        <dbReference type="EMBL" id="KAB8193463.1"/>
    </source>
</evidence>
<organism evidence="4 5">
    <name type="scientific">Nonomuraea phyllanthi</name>
    <dbReference type="NCBI Taxonomy" id="2219224"/>
    <lineage>
        <taxon>Bacteria</taxon>
        <taxon>Bacillati</taxon>
        <taxon>Actinomycetota</taxon>
        <taxon>Actinomycetes</taxon>
        <taxon>Streptosporangiales</taxon>
        <taxon>Streptosporangiaceae</taxon>
        <taxon>Nonomuraea</taxon>
    </lineage>
</organism>
<name>A0A5C4WEK2_9ACTN</name>
<dbReference type="GO" id="GO:0003700">
    <property type="term" value="F:DNA-binding transcription factor activity"/>
    <property type="evidence" value="ECO:0007669"/>
    <property type="project" value="TreeGrafter"/>
</dbReference>
<keyword evidence="2" id="KW-0238">DNA-binding</keyword>
<dbReference type="Proteomes" id="UP000312512">
    <property type="component" value="Unassembled WGS sequence"/>
</dbReference>
<dbReference type="PANTHER" id="PTHR30055">
    <property type="entry name" value="HTH-TYPE TRANSCRIPTIONAL REGULATOR RUTR"/>
    <property type="match status" value="1"/>
</dbReference>
<dbReference type="Pfam" id="PF14246">
    <property type="entry name" value="TetR_C_7"/>
    <property type="match status" value="1"/>
</dbReference>
<gene>
    <name evidence="4" type="ORF">FH608_019685</name>
</gene>
<dbReference type="Gene3D" id="1.10.10.60">
    <property type="entry name" value="Homeodomain-like"/>
    <property type="match status" value="1"/>
</dbReference>
<dbReference type="InterPro" id="IPR001647">
    <property type="entry name" value="HTH_TetR"/>
</dbReference>
<dbReference type="PRINTS" id="PR00455">
    <property type="entry name" value="HTHTETR"/>
</dbReference>
<dbReference type="GO" id="GO:0000976">
    <property type="term" value="F:transcription cis-regulatory region binding"/>
    <property type="evidence" value="ECO:0007669"/>
    <property type="project" value="TreeGrafter"/>
</dbReference>
<reference evidence="4 5" key="1">
    <citation type="submission" date="2019-10" db="EMBL/GenBank/DDBJ databases">
        <title>Nonomuraea sp. nov., isolated from Phyllanthus amarus.</title>
        <authorList>
            <person name="Klykleung N."/>
            <person name="Tanasupawat S."/>
        </authorList>
    </citation>
    <scope>NUCLEOTIDE SEQUENCE [LARGE SCALE GENOMIC DNA]</scope>
    <source>
        <strain evidence="4 5">PA1-10</strain>
    </source>
</reference>
<dbReference type="PROSITE" id="PS50977">
    <property type="entry name" value="HTH_TETR_2"/>
    <property type="match status" value="1"/>
</dbReference>
<dbReference type="Pfam" id="PF00440">
    <property type="entry name" value="TetR_N"/>
    <property type="match status" value="1"/>
</dbReference>
<dbReference type="AlphaFoldDB" id="A0A5C4WEK2"/>
<evidence type="ECO:0000256" key="2">
    <source>
        <dbReference type="ARBA" id="ARBA00023125"/>
    </source>
</evidence>
<dbReference type="PANTHER" id="PTHR30055:SF234">
    <property type="entry name" value="HTH-TYPE TRANSCRIPTIONAL REGULATOR BETI"/>
    <property type="match status" value="1"/>
</dbReference>